<evidence type="ECO:0000313" key="2">
    <source>
        <dbReference type="EMBL" id="KAJ8894797.1"/>
    </source>
</evidence>
<sequence>MRIMSARRSCGTANAFREGLALLAAISQRIAAAPTVHLRPLVHWSQPAIAVFCHGGDMAGTECEDVLGVKTGYRRVRHESGRVMFSPPASVQGRSQHEYVRPPSTDHLDTVSSIMFQPMRLIEVYMERRRNEGAGEMEEPRENPRPATSSGNDQKGDEALDVRVSVARIAPSLLDLTRTVSIHRRSWSGMRVAGPEGRTFHRNRSSTRVVRRHPGCGAGRIPRGGCLGHSRILHTVNRRAKDDTSMRTKCPPARLLPRRSGFNPRSGHSGFSHLGIVPTMPLVGGFSRDSPVSAAPLFRRCSIITSITLIGSQDLDVKSRPNLFTHFTHSLLRC</sequence>
<protein>
    <submittedName>
        <fullName evidence="2">Uncharacterized protein</fullName>
    </submittedName>
</protein>
<gene>
    <name evidence="2" type="ORF">PR048_000104</name>
</gene>
<feature type="region of interest" description="Disordered" evidence="1">
    <location>
        <begin position="132"/>
        <end position="158"/>
    </location>
</feature>
<feature type="compositionally biased region" description="Basic and acidic residues" evidence="1">
    <location>
        <begin position="132"/>
        <end position="144"/>
    </location>
</feature>
<feature type="compositionally biased region" description="Basic residues" evidence="1">
    <location>
        <begin position="200"/>
        <end position="214"/>
    </location>
</feature>
<evidence type="ECO:0000256" key="1">
    <source>
        <dbReference type="SAM" id="MobiDB-lite"/>
    </source>
</evidence>
<feature type="region of interest" description="Disordered" evidence="1">
    <location>
        <begin position="85"/>
        <end position="106"/>
    </location>
</feature>
<accession>A0ABQ9IDQ1</accession>
<proteinExistence type="predicted"/>
<feature type="compositionally biased region" description="Basic and acidic residues" evidence="1">
    <location>
        <begin position="95"/>
        <end position="106"/>
    </location>
</feature>
<reference evidence="2 3" key="1">
    <citation type="submission" date="2023-02" db="EMBL/GenBank/DDBJ databases">
        <title>LHISI_Scaffold_Assembly.</title>
        <authorList>
            <person name="Stuart O.P."/>
            <person name="Cleave R."/>
            <person name="Magrath M.J.L."/>
            <person name="Mikheyev A.S."/>
        </authorList>
    </citation>
    <scope>NUCLEOTIDE SEQUENCE [LARGE SCALE GENOMIC DNA]</scope>
    <source>
        <strain evidence="2">Daus_M_001</strain>
        <tissue evidence="2">Leg muscle</tissue>
    </source>
</reference>
<keyword evidence="3" id="KW-1185">Reference proteome</keyword>
<organism evidence="2 3">
    <name type="scientific">Dryococelus australis</name>
    <dbReference type="NCBI Taxonomy" id="614101"/>
    <lineage>
        <taxon>Eukaryota</taxon>
        <taxon>Metazoa</taxon>
        <taxon>Ecdysozoa</taxon>
        <taxon>Arthropoda</taxon>
        <taxon>Hexapoda</taxon>
        <taxon>Insecta</taxon>
        <taxon>Pterygota</taxon>
        <taxon>Neoptera</taxon>
        <taxon>Polyneoptera</taxon>
        <taxon>Phasmatodea</taxon>
        <taxon>Verophasmatodea</taxon>
        <taxon>Anareolatae</taxon>
        <taxon>Phasmatidae</taxon>
        <taxon>Eurycanthinae</taxon>
        <taxon>Dryococelus</taxon>
    </lineage>
</organism>
<feature type="region of interest" description="Disordered" evidence="1">
    <location>
        <begin position="196"/>
        <end position="216"/>
    </location>
</feature>
<name>A0ABQ9IDQ1_9NEOP</name>
<dbReference type="EMBL" id="JARBHB010000001">
    <property type="protein sequence ID" value="KAJ8894797.1"/>
    <property type="molecule type" value="Genomic_DNA"/>
</dbReference>
<evidence type="ECO:0000313" key="3">
    <source>
        <dbReference type="Proteomes" id="UP001159363"/>
    </source>
</evidence>
<dbReference type="Proteomes" id="UP001159363">
    <property type="component" value="Chromosome 1"/>
</dbReference>
<comment type="caution">
    <text evidence="2">The sequence shown here is derived from an EMBL/GenBank/DDBJ whole genome shotgun (WGS) entry which is preliminary data.</text>
</comment>